<dbReference type="HOGENOM" id="CLU_487392_0_0_3"/>
<dbReference type="SUPFAM" id="SSF50494">
    <property type="entry name" value="Trypsin-like serine proteases"/>
    <property type="match status" value="1"/>
</dbReference>
<dbReference type="AlphaFoldDB" id="Q111L1"/>
<dbReference type="InterPro" id="IPR037215">
    <property type="entry name" value="GUN4-like_sf"/>
</dbReference>
<feature type="domain" description="GUN4-like" evidence="3">
    <location>
        <begin position="457"/>
        <end position="582"/>
    </location>
</feature>
<name>Q111L1_TRIEI</name>
<dbReference type="PANTHER" id="PTHR34800:SF1">
    <property type="entry name" value="TETRAPYRROLE-BINDING PROTEIN, CHLOROPLASTIC"/>
    <property type="match status" value="1"/>
</dbReference>
<accession>Q111L1</accession>
<gene>
    <name evidence="4" type="ordered locus">Tery_2618</name>
</gene>
<dbReference type="Gene3D" id="2.40.10.10">
    <property type="entry name" value="Trypsin-like serine proteases"/>
    <property type="match status" value="2"/>
</dbReference>
<evidence type="ECO:0000313" key="4">
    <source>
        <dbReference type="EMBL" id="ABG51813.1"/>
    </source>
</evidence>
<sequence>MKSLFSILGLTFLSVILTNCSLSPEKIASRLKPSIVKLSYKNKPGHGTGFFVPGELGVCTVLTAAHVVDEEGKVRLRTEKDGKFWDAATVKIFPRTIDMALVTFKPETEKCNYRALKIGNSDSLRIGSSIFIYGFPRRGGALVPQFVDGKVSALDRLARGYGVSYSTLTVGGMSGAPVVDGRGRVVAVHGMSDVEIVQSLASQQAGLSEDERLLSQQAQESLRAAGVQRLTFSWGIPITFFRESKFYYSQVSGLSLWMLFYGGAVFGGGVVYFGLRYFQAPRVSGERQGDWERQLKNEKRRREEVEGRLSSLESSRAQARQELERQIEWERGKRREFEALLKNEKRGREEVEGRLSSLESSGAQAQQELERQLEWERGKRREFEALLKNEKRGREEVEGRLSSLESSGAQARQELERQLEWERGKRQELEALLQSQGEVQPRVVEPLSSGDVPLVSAVGVSYSRLRDLLVAKKWREADQETYKRMLEVAGRESEGWFRGSDIENFPCQDLATIDKLWVKYSSGKFGFSVQKQIYQSLGGTNEWDEKVWTAFSDQVGWRKRGRWLNYDEIFDETSHCVGLLPGITHCDLGLTGGPGPFDLIDSLRILKMVAIIFAITIFSRRDL</sequence>
<dbReference type="InterPro" id="IPR043504">
    <property type="entry name" value="Peptidase_S1_PA_chymotrypsin"/>
</dbReference>
<dbReference type="STRING" id="203124.Tery_2618"/>
<keyword evidence="2" id="KW-0812">Transmembrane</keyword>
<dbReference type="Pfam" id="PF13365">
    <property type="entry name" value="Trypsin_2"/>
    <property type="match status" value="1"/>
</dbReference>
<dbReference type="EMBL" id="CP000393">
    <property type="protein sequence ID" value="ABG51813.1"/>
    <property type="molecule type" value="Genomic_DNA"/>
</dbReference>
<keyword evidence="2" id="KW-0472">Membrane</keyword>
<dbReference type="Gene3D" id="1.25.40.620">
    <property type="match status" value="1"/>
</dbReference>
<dbReference type="OrthoDB" id="453397at2"/>
<proteinExistence type="predicted"/>
<dbReference type="SUPFAM" id="SSF140869">
    <property type="entry name" value="GUN4-like"/>
    <property type="match status" value="1"/>
</dbReference>
<organism evidence="4">
    <name type="scientific">Trichodesmium erythraeum (strain IMS101)</name>
    <dbReference type="NCBI Taxonomy" id="203124"/>
    <lineage>
        <taxon>Bacteria</taxon>
        <taxon>Bacillati</taxon>
        <taxon>Cyanobacteriota</taxon>
        <taxon>Cyanophyceae</taxon>
        <taxon>Oscillatoriophycideae</taxon>
        <taxon>Oscillatoriales</taxon>
        <taxon>Microcoleaceae</taxon>
        <taxon>Trichodesmium</taxon>
    </lineage>
</organism>
<dbReference type="Pfam" id="PF05419">
    <property type="entry name" value="GUN4"/>
    <property type="match status" value="1"/>
</dbReference>
<dbReference type="RefSeq" id="WP_011612175.1">
    <property type="nucleotide sequence ID" value="NC_008312.1"/>
</dbReference>
<evidence type="ECO:0000256" key="1">
    <source>
        <dbReference type="SAM" id="Coils"/>
    </source>
</evidence>
<reference evidence="4" key="1">
    <citation type="submission" date="2006-06" db="EMBL/GenBank/DDBJ databases">
        <title>Complete sequence of Trichodesmium erythraeum IMS101.</title>
        <authorList>
            <consortium name="US DOE Joint Genome Institute"/>
            <person name="Copeland A."/>
            <person name="Lucas S."/>
            <person name="Lapidus A."/>
            <person name="Barry K."/>
            <person name="Detter J.C."/>
            <person name="Glavina del Rio T."/>
            <person name="Hammon N."/>
            <person name="Israni S."/>
            <person name="Dalin E."/>
            <person name="Tice H."/>
            <person name="Pitluck S."/>
            <person name="Kiss H."/>
            <person name="Munk A.C."/>
            <person name="Brettin T."/>
            <person name="Bruce D."/>
            <person name="Han C."/>
            <person name="Tapia R."/>
            <person name="Gilna P."/>
            <person name="Schmutz J."/>
            <person name="Larimer F."/>
            <person name="Land M."/>
            <person name="Hauser L."/>
            <person name="Kyrpides N."/>
            <person name="Kim E."/>
            <person name="Richardson P."/>
        </authorList>
    </citation>
    <scope>NUCLEOTIDE SEQUENCE [LARGE SCALE GENOMIC DNA]</scope>
    <source>
        <strain evidence="4">IMS101</strain>
    </source>
</reference>
<dbReference type="KEGG" id="ter:Tery_2618"/>
<keyword evidence="1" id="KW-0175">Coiled coil</keyword>
<dbReference type="PANTHER" id="PTHR34800">
    <property type="entry name" value="TETRAPYRROLE-BINDING PROTEIN, CHLOROPLASTIC"/>
    <property type="match status" value="1"/>
</dbReference>
<dbReference type="InterPro" id="IPR008629">
    <property type="entry name" value="GUN4-like"/>
</dbReference>
<evidence type="ECO:0000259" key="3">
    <source>
        <dbReference type="Pfam" id="PF05419"/>
    </source>
</evidence>
<protein>
    <submittedName>
        <fullName evidence="4">GUN4-like</fullName>
    </submittedName>
</protein>
<dbReference type="CDD" id="cd16383">
    <property type="entry name" value="GUN4"/>
    <property type="match status" value="1"/>
</dbReference>
<dbReference type="eggNOG" id="COG1196">
    <property type="taxonomic scope" value="Bacteria"/>
</dbReference>
<feature type="transmembrane region" description="Helical" evidence="2">
    <location>
        <begin position="254"/>
        <end position="275"/>
    </location>
</feature>
<keyword evidence="2" id="KW-1133">Transmembrane helix</keyword>
<dbReference type="GO" id="GO:0030288">
    <property type="term" value="C:outer membrane-bounded periplasmic space"/>
    <property type="evidence" value="ECO:0007669"/>
    <property type="project" value="TreeGrafter"/>
</dbReference>
<dbReference type="eggNOG" id="COG0265">
    <property type="taxonomic scope" value="Bacteria"/>
</dbReference>
<dbReference type="GO" id="GO:0046906">
    <property type="term" value="F:tetrapyrrole binding"/>
    <property type="evidence" value="ECO:0007669"/>
    <property type="project" value="TreeGrafter"/>
</dbReference>
<feature type="coiled-coil region" evidence="1">
    <location>
        <begin position="288"/>
        <end position="432"/>
    </location>
</feature>
<dbReference type="InterPro" id="IPR009003">
    <property type="entry name" value="Peptidase_S1_PA"/>
</dbReference>
<dbReference type="Gene3D" id="1.10.10.1770">
    <property type="entry name" value="Gun4-like"/>
    <property type="match status" value="1"/>
</dbReference>
<evidence type="ECO:0000256" key="2">
    <source>
        <dbReference type="SAM" id="Phobius"/>
    </source>
</evidence>